<dbReference type="Proteomes" id="UP000324585">
    <property type="component" value="Unassembled WGS sequence"/>
</dbReference>
<dbReference type="PANTHER" id="PTHR47057">
    <property type="entry name" value="AFADIN/ALPHA-ACTININ-BINDING"/>
    <property type="match status" value="1"/>
</dbReference>
<evidence type="ECO:0000256" key="1">
    <source>
        <dbReference type="SAM" id="Coils"/>
    </source>
</evidence>
<evidence type="ECO:0000256" key="2">
    <source>
        <dbReference type="SAM" id="MobiDB-lite"/>
    </source>
</evidence>
<sequence>MSTLDSLVENDEGLAAFLKHGIVELAILDKENNPNIPENSSDFEKVVRVINAELEAMHIPEMLKCPGSNVPQEAAFIHAVDTVSAVVKQHKVLRHANADLATRVKSSQAENQRLALLVRKLESAVDEHKKLALDTNSKLMAVERAADRETLSAQREIAELRAKLQKVQLREKQHMNEIRKRDRELERTKGRLQALIHDKKSATAPSVRMHGVYDPNRFALVQTPSQVPEQHRMATENFCQLVRDSYEKRHVEVLSENEELRQTVRAVQAEMRDLLASNQKETPGRSAGGDDDDRKMEELAASFCLTPNTPRMELLPIQFVRQDVKESLARKMEQIRARKQELDEASNSPEVQSHGDAADVVIDGYRNLAKEQDELLQLTASKLHVSSSMRYSTVTRPQFSPHPKTPVCRVSAAPRSAVVTGMSESEHLPEGEPNTSSIPVRAQATRSQQPVIMEDTSSADAADENGVTRYMHNSFASRVEDTAVTRTQKVQPGLTRLPSQTGPEPHDASQGQQQRRLSYGSSAASIYTQQRHTAAELETPASLRGYETGDTRSADTDFLAESPYPVSAKWLNG</sequence>
<feature type="compositionally biased region" description="Polar residues" evidence="2">
    <location>
        <begin position="433"/>
        <end position="459"/>
    </location>
</feature>
<evidence type="ECO:0000313" key="3">
    <source>
        <dbReference type="EMBL" id="KAA8498221.1"/>
    </source>
</evidence>
<dbReference type="AlphaFoldDB" id="A0A5J4Z2X4"/>
<keyword evidence="4" id="KW-1185">Reference proteome</keyword>
<dbReference type="EMBL" id="VRMN01000001">
    <property type="protein sequence ID" value="KAA8498221.1"/>
    <property type="molecule type" value="Genomic_DNA"/>
</dbReference>
<feature type="region of interest" description="Disordered" evidence="2">
    <location>
        <begin position="423"/>
        <end position="465"/>
    </location>
</feature>
<feature type="region of interest" description="Disordered" evidence="2">
    <location>
        <begin position="274"/>
        <end position="293"/>
    </location>
</feature>
<feature type="coiled-coil region" evidence="1">
    <location>
        <begin position="150"/>
        <end position="177"/>
    </location>
</feature>
<name>A0A5J4Z2X4_PORPP</name>
<feature type="compositionally biased region" description="Polar residues" evidence="2">
    <location>
        <begin position="509"/>
        <end position="532"/>
    </location>
</feature>
<keyword evidence="1" id="KW-0175">Coiled coil</keyword>
<gene>
    <name evidence="3" type="ORF">FVE85_5806</name>
</gene>
<evidence type="ECO:0000313" key="4">
    <source>
        <dbReference type="Proteomes" id="UP000324585"/>
    </source>
</evidence>
<accession>A0A5J4Z2X4</accession>
<dbReference type="OrthoDB" id="312015at2759"/>
<dbReference type="PANTHER" id="PTHR47057:SF1">
    <property type="entry name" value="AFADIN_ALPHA-ACTININ-BINDING PROTEIN"/>
    <property type="match status" value="1"/>
</dbReference>
<reference evidence="4" key="1">
    <citation type="journal article" date="2019" name="Nat. Commun.">
        <title>Expansion of phycobilisome linker gene families in mesophilic red algae.</title>
        <authorList>
            <person name="Lee J."/>
            <person name="Kim D."/>
            <person name="Bhattacharya D."/>
            <person name="Yoon H.S."/>
        </authorList>
    </citation>
    <scope>NUCLEOTIDE SEQUENCE [LARGE SCALE GENOMIC DNA]</scope>
    <source>
        <strain evidence="4">CCMP 1328</strain>
    </source>
</reference>
<proteinExistence type="predicted"/>
<comment type="caution">
    <text evidence="3">The sequence shown here is derived from an EMBL/GenBank/DDBJ whole genome shotgun (WGS) entry which is preliminary data.</text>
</comment>
<protein>
    <recommendedName>
        <fullName evidence="5">Afadin-and alpha-actinin-binding protein</fullName>
    </recommendedName>
</protein>
<evidence type="ECO:0008006" key="5">
    <source>
        <dbReference type="Google" id="ProtNLM"/>
    </source>
</evidence>
<feature type="region of interest" description="Disordered" evidence="2">
    <location>
        <begin position="486"/>
        <end position="559"/>
    </location>
</feature>
<organism evidence="3 4">
    <name type="scientific">Porphyridium purpureum</name>
    <name type="common">Red alga</name>
    <name type="synonym">Porphyridium cruentum</name>
    <dbReference type="NCBI Taxonomy" id="35688"/>
    <lineage>
        <taxon>Eukaryota</taxon>
        <taxon>Rhodophyta</taxon>
        <taxon>Bangiophyceae</taxon>
        <taxon>Porphyridiales</taxon>
        <taxon>Porphyridiaceae</taxon>
        <taxon>Porphyridium</taxon>
    </lineage>
</organism>